<comment type="similarity">
    <text evidence="2">Belongs to the CSC1 (TC 1.A.17) family.</text>
</comment>
<keyword evidence="8" id="KW-0175">Coiled coil</keyword>
<dbReference type="Pfam" id="PF13967">
    <property type="entry name" value="RSN1_TM"/>
    <property type="match status" value="1"/>
</dbReference>
<evidence type="ECO:0000313" key="13">
    <source>
        <dbReference type="EMBL" id="KAK9154706.1"/>
    </source>
</evidence>
<sequence length="717" mass="80496">MSCEISISSSPSSSSSSVGVAAGPYQHSAANAKANAEMNAQALLASAGINIALAVVVLSLFSIFKKWRSNALIYYARPISKHDDPPLPPLHPSSASSSTISMLLPSFRWIPRALRVSEDQILQTRGLDALVVLRLFKFGYLRNSLITRFINLLSFSAVLGFPTLIAQSHDMEYNGILMRRIQHLHKVRHRPDQFTILVREIPPSSEHISYGACVDHFFSKHHPHTYQSSQIIYDGKIIEDLLQDAVSTERKIQHMIQKQGSGSKFFNLFSKSIEEIEAYEEKLQQLCHTIRHLQCKNILKEKELPVAFVSFKTRQGATIAYQSQQHDNPLIWVTEMAPEPRDVLWKNLSVPHCYFLLHKIGVFLGASLLTIFFAIPVAAVQGIAQFEKLKKWFPPAMAVQLIPGLRSIVTGYLPSAILNTFIYIVPFAMVAMGRSQGFFSRCKGDIKACSMVFYFLVGNVFFLSLLSGSLLHQIGESFAHPRDFPRHLAAAVSAQADFFITYILTDGLSLFSLEILQAGLLIWDFIRANTFGRGQNENPYLFSLPYYRVIPFVSVSILIGMVYAVIAPLLLPFLVVYLFLGYVVYVNQIQDVYDTTYETCGQYWPYIHHYITIAIILMQITMIGLFGLKSKPAASISTLPFLLLTILFNEYCKMRFCPTFFNNSIQNAVKNDQLDEKDISAEECGESAISAYVQPCLRPLSFSCHESSSTQPLVVSA</sequence>
<dbReference type="PANTHER" id="PTHR13018">
    <property type="entry name" value="PROBABLE MEMBRANE PROTEIN DUF221-RELATED"/>
    <property type="match status" value="1"/>
</dbReference>
<proteinExistence type="inferred from homology"/>
<evidence type="ECO:0000256" key="3">
    <source>
        <dbReference type="ARBA" id="ARBA00022448"/>
    </source>
</evidence>
<feature type="transmembrane region" description="Helical" evidence="9">
    <location>
        <begin position="145"/>
        <end position="165"/>
    </location>
</feature>
<feature type="domain" description="CSC1/OSCA1-like 7TM region" evidence="10">
    <location>
        <begin position="359"/>
        <end position="626"/>
    </location>
</feature>
<dbReference type="EMBL" id="JBBNAE010000001">
    <property type="protein sequence ID" value="KAK9154706.1"/>
    <property type="molecule type" value="Genomic_DNA"/>
</dbReference>
<feature type="transmembrane region" description="Helical" evidence="9">
    <location>
        <begin position="415"/>
        <end position="432"/>
    </location>
</feature>
<keyword evidence="4 9" id="KW-0812">Transmembrane</keyword>
<evidence type="ECO:0000256" key="2">
    <source>
        <dbReference type="ARBA" id="ARBA00007779"/>
    </source>
</evidence>
<keyword evidence="6 9" id="KW-0472">Membrane</keyword>
<reference evidence="13 14" key="1">
    <citation type="submission" date="2024-01" db="EMBL/GenBank/DDBJ databases">
        <title>Genome assemblies of Stephania.</title>
        <authorList>
            <person name="Yang L."/>
        </authorList>
    </citation>
    <scope>NUCLEOTIDE SEQUENCE [LARGE SCALE GENOMIC DNA]</scope>
    <source>
        <strain evidence="13">QJT</strain>
        <tissue evidence="13">Leaf</tissue>
    </source>
</reference>
<feature type="transmembrane region" description="Helical" evidence="9">
    <location>
        <begin position="546"/>
        <end position="563"/>
    </location>
</feature>
<feature type="domain" description="CSC1/OSCA1-like N-terminal transmembrane" evidence="11">
    <location>
        <begin position="42"/>
        <end position="140"/>
    </location>
</feature>
<evidence type="ECO:0000256" key="6">
    <source>
        <dbReference type="ARBA" id="ARBA00023136"/>
    </source>
</evidence>
<dbReference type="GO" id="GO:0005886">
    <property type="term" value="C:plasma membrane"/>
    <property type="evidence" value="ECO:0007669"/>
    <property type="project" value="TreeGrafter"/>
</dbReference>
<keyword evidence="7" id="KW-0406">Ion transport</keyword>
<accession>A0AAP0PVV1</accession>
<evidence type="ECO:0000256" key="5">
    <source>
        <dbReference type="ARBA" id="ARBA00022989"/>
    </source>
</evidence>
<feature type="transmembrane region" description="Helical" evidence="9">
    <location>
        <begin position="569"/>
        <end position="586"/>
    </location>
</feature>
<keyword evidence="5 9" id="KW-1133">Transmembrane helix</keyword>
<evidence type="ECO:0000256" key="7">
    <source>
        <dbReference type="ARBA" id="ARBA00023303"/>
    </source>
</evidence>
<feature type="coiled-coil region" evidence="8">
    <location>
        <begin position="238"/>
        <end position="296"/>
    </location>
</feature>
<evidence type="ECO:0000259" key="11">
    <source>
        <dbReference type="Pfam" id="PF13967"/>
    </source>
</evidence>
<feature type="transmembrane region" description="Helical" evidence="9">
    <location>
        <begin position="508"/>
        <end position="526"/>
    </location>
</feature>
<organism evidence="13 14">
    <name type="scientific">Stephania japonica</name>
    <dbReference type="NCBI Taxonomy" id="461633"/>
    <lineage>
        <taxon>Eukaryota</taxon>
        <taxon>Viridiplantae</taxon>
        <taxon>Streptophyta</taxon>
        <taxon>Embryophyta</taxon>
        <taxon>Tracheophyta</taxon>
        <taxon>Spermatophyta</taxon>
        <taxon>Magnoliopsida</taxon>
        <taxon>Ranunculales</taxon>
        <taxon>Menispermaceae</taxon>
        <taxon>Menispermoideae</taxon>
        <taxon>Cissampelideae</taxon>
        <taxon>Stephania</taxon>
    </lineage>
</organism>
<evidence type="ECO:0000256" key="8">
    <source>
        <dbReference type="SAM" id="Coils"/>
    </source>
</evidence>
<keyword evidence="14" id="KW-1185">Reference proteome</keyword>
<dbReference type="InterPro" id="IPR045122">
    <property type="entry name" value="Csc1-like"/>
</dbReference>
<evidence type="ECO:0000256" key="9">
    <source>
        <dbReference type="SAM" id="Phobius"/>
    </source>
</evidence>
<protein>
    <recommendedName>
        <fullName evidence="15">CSC1-like protein At3g54510</fullName>
    </recommendedName>
</protein>
<evidence type="ECO:0008006" key="15">
    <source>
        <dbReference type="Google" id="ProtNLM"/>
    </source>
</evidence>
<dbReference type="PANTHER" id="PTHR13018:SF141">
    <property type="entry name" value="OS01G0950900 PROTEIN"/>
    <property type="match status" value="1"/>
</dbReference>
<dbReference type="Pfam" id="PF02714">
    <property type="entry name" value="RSN1_7TM"/>
    <property type="match status" value="1"/>
</dbReference>
<dbReference type="GO" id="GO:0005227">
    <property type="term" value="F:calcium-activated cation channel activity"/>
    <property type="evidence" value="ECO:0007669"/>
    <property type="project" value="InterPro"/>
</dbReference>
<feature type="transmembrane region" description="Helical" evidence="9">
    <location>
        <begin position="607"/>
        <end position="628"/>
    </location>
</feature>
<dbReference type="InterPro" id="IPR032880">
    <property type="entry name" value="CSC1/OSCA1-like_N"/>
</dbReference>
<dbReference type="Pfam" id="PF14703">
    <property type="entry name" value="PHM7_cyt"/>
    <property type="match status" value="1"/>
</dbReference>
<comment type="subcellular location">
    <subcellularLocation>
        <location evidence="1">Membrane</location>
        <topology evidence="1">Multi-pass membrane protein</topology>
    </subcellularLocation>
</comment>
<name>A0AAP0PVV1_9MAGN</name>
<keyword evidence="7" id="KW-0407">Ion channel</keyword>
<gene>
    <name evidence="13" type="ORF">Sjap_002186</name>
</gene>
<keyword evidence="3" id="KW-0813">Transport</keyword>
<dbReference type="InterPro" id="IPR003864">
    <property type="entry name" value="CSC1/OSCA1-like_7TM"/>
</dbReference>
<feature type="transmembrane region" description="Helical" evidence="9">
    <location>
        <begin position="42"/>
        <end position="64"/>
    </location>
</feature>
<evidence type="ECO:0000256" key="4">
    <source>
        <dbReference type="ARBA" id="ARBA00022692"/>
    </source>
</evidence>
<evidence type="ECO:0000259" key="12">
    <source>
        <dbReference type="Pfam" id="PF14703"/>
    </source>
</evidence>
<feature type="transmembrane region" description="Helical" evidence="9">
    <location>
        <begin position="360"/>
        <end position="380"/>
    </location>
</feature>
<feature type="transmembrane region" description="Helical" evidence="9">
    <location>
        <begin position="452"/>
        <end position="474"/>
    </location>
</feature>
<evidence type="ECO:0000313" key="14">
    <source>
        <dbReference type="Proteomes" id="UP001417504"/>
    </source>
</evidence>
<feature type="transmembrane region" description="Helical" evidence="9">
    <location>
        <begin position="634"/>
        <end position="652"/>
    </location>
</feature>
<dbReference type="InterPro" id="IPR027815">
    <property type="entry name" value="CSC1/OSCA1-like_cyt"/>
</dbReference>
<feature type="domain" description="CSC1/OSCA1-like cytosolic" evidence="12">
    <location>
        <begin position="193"/>
        <end position="347"/>
    </location>
</feature>
<dbReference type="AlphaFoldDB" id="A0AAP0PVV1"/>
<comment type="caution">
    <text evidence="13">The sequence shown here is derived from an EMBL/GenBank/DDBJ whole genome shotgun (WGS) entry which is preliminary data.</text>
</comment>
<evidence type="ECO:0000259" key="10">
    <source>
        <dbReference type="Pfam" id="PF02714"/>
    </source>
</evidence>
<evidence type="ECO:0000256" key="1">
    <source>
        <dbReference type="ARBA" id="ARBA00004141"/>
    </source>
</evidence>
<dbReference type="Proteomes" id="UP001417504">
    <property type="component" value="Unassembled WGS sequence"/>
</dbReference>